<dbReference type="InterPro" id="IPR042201">
    <property type="entry name" value="FH2_Formin_sf"/>
</dbReference>
<feature type="compositionally biased region" description="Polar residues" evidence="1">
    <location>
        <begin position="242"/>
        <end position="251"/>
    </location>
</feature>
<name>A0ABQ7HA94_DUNSA</name>
<feature type="region of interest" description="Disordered" evidence="1">
    <location>
        <begin position="28"/>
        <end position="286"/>
    </location>
</feature>
<feature type="compositionally biased region" description="Low complexity" evidence="1">
    <location>
        <begin position="265"/>
        <end position="281"/>
    </location>
</feature>
<feature type="compositionally biased region" description="Low complexity" evidence="1">
    <location>
        <begin position="100"/>
        <end position="113"/>
    </location>
</feature>
<organism evidence="3 4">
    <name type="scientific">Dunaliella salina</name>
    <name type="common">Green alga</name>
    <name type="synonym">Protococcus salinus</name>
    <dbReference type="NCBI Taxonomy" id="3046"/>
    <lineage>
        <taxon>Eukaryota</taxon>
        <taxon>Viridiplantae</taxon>
        <taxon>Chlorophyta</taxon>
        <taxon>core chlorophytes</taxon>
        <taxon>Chlorophyceae</taxon>
        <taxon>CS clade</taxon>
        <taxon>Chlamydomonadales</taxon>
        <taxon>Dunaliellaceae</taxon>
        <taxon>Dunaliella</taxon>
    </lineage>
</organism>
<dbReference type="Pfam" id="PF02181">
    <property type="entry name" value="FH2"/>
    <property type="match status" value="1"/>
</dbReference>
<dbReference type="InterPro" id="IPR051425">
    <property type="entry name" value="Formin_Homology"/>
</dbReference>
<feature type="compositionally biased region" description="Low complexity" evidence="1">
    <location>
        <begin position="181"/>
        <end position="204"/>
    </location>
</feature>
<dbReference type="SUPFAM" id="SSF101447">
    <property type="entry name" value="Formin homology 2 domain (FH2 domain)"/>
    <property type="match status" value="1"/>
</dbReference>
<reference evidence="3" key="1">
    <citation type="submission" date="2017-08" db="EMBL/GenBank/DDBJ databases">
        <authorList>
            <person name="Polle J.E."/>
            <person name="Barry K."/>
            <person name="Cushman J."/>
            <person name="Schmutz J."/>
            <person name="Tran D."/>
            <person name="Hathwaick L.T."/>
            <person name="Yim W.C."/>
            <person name="Jenkins J."/>
            <person name="Mckie-Krisberg Z.M."/>
            <person name="Prochnik S."/>
            <person name="Lindquist E."/>
            <person name="Dockter R.B."/>
            <person name="Adam C."/>
            <person name="Molina H."/>
            <person name="Bunkerborg J."/>
            <person name="Jin E."/>
            <person name="Buchheim M."/>
            <person name="Magnuson J."/>
        </authorList>
    </citation>
    <scope>NUCLEOTIDE SEQUENCE</scope>
    <source>
        <strain evidence="3">CCAP 19/18</strain>
    </source>
</reference>
<dbReference type="PANTHER" id="PTHR45725">
    <property type="entry name" value="FORMIN HOMOLOGY 2 FAMILY MEMBER"/>
    <property type="match status" value="1"/>
</dbReference>
<keyword evidence="4" id="KW-1185">Reference proteome</keyword>
<gene>
    <name evidence="3" type="ORF">DUNSADRAFT_8288</name>
</gene>
<feature type="compositionally biased region" description="Pro residues" evidence="1">
    <location>
        <begin position="168"/>
        <end position="180"/>
    </location>
</feature>
<feature type="compositionally biased region" description="Pro residues" evidence="1">
    <location>
        <begin position="205"/>
        <end position="224"/>
    </location>
</feature>
<feature type="compositionally biased region" description="Pro residues" evidence="1">
    <location>
        <begin position="136"/>
        <end position="153"/>
    </location>
</feature>
<sequence length="485" mass="51819">MMESVMEQKLKCDQLLEELESVLEASRLAQQDVPHAPRTERSGPTVSSVPVPPVSEPRTNRSPSQNNGMRTPPPPPPPPRPPPPPPRFALGVLRHSPLAQKSQSSGVSSPQHSNTAPHSTPPGNSNSHNNAGSPAPKKPPPPPPSPPPPPPPAFSFTTPVKVRTKPPSQTPTPEPTPPTPHQQHQQPLSNGNSRSSCSSSTGKKTPPPPPPPPRPPPPPPPLATPSPMRLKVKAGGAPTPVPSTQCPGASNSDEHLNKQQQQNGPSKPTSSPSPLKSPATPGASSASEFRALHWEALPANQATTASESVWNNPLVDVLDIKPISKLELFTKAQAPTPVVRIRSANDGRQQVLDSATSNNLLIQFQNMTPQALASALERMDRNILTGAYVQQCLSVLSKEATVEAVQSWTQSPGNDISKLGPAEMFVHVLVSAPHAQLRLEVLRLSHSFQEDLPRKVRHCNAQGRHLLKLRLCGLALEPSPFKPSL</sequence>
<dbReference type="EMBL" id="MU069438">
    <property type="protein sequence ID" value="KAF5843772.1"/>
    <property type="molecule type" value="Genomic_DNA"/>
</dbReference>
<feature type="compositionally biased region" description="Polar residues" evidence="1">
    <location>
        <begin position="60"/>
        <end position="69"/>
    </location>
</feature>
<dbReference type="Proteomes" id="UP000815325">
    <property type="component" value="Unassembled WGS sequence"/>
</dbReference>
<dbReference type="Gene3D" id="1.20.58.2220">
    <property type="entry name" value="Formin, FH2 domain"/>
    <property type="match status" value="1"/>
</dbReference>
<evidence type="ECO:0000259" key="2">
    <source>
        <dbReference type="Pfam" id="PF02181"/>
    </source>
</evidence>
<evidence type="ECO:0000313" key="3">
    <source>
        <dbReference type="EMBL" id="KAF5843772.1"/>
    </source>
</evidence>
<feature type="compositionally biased region" description="Polar residues" evidence="1">
    <location>
        <begin position="114"/>
        <end position="132"/>
    </location>
</feature>
<feature type="domain" description="FH2" evidence="2">
    <location>
        <begin position="289"/>
        <end position="452"/>
    </location>
</feature>
<dbReference type="PANTHER" id="PTHR45725:SF1">
    <property type="entry name" value="DISHEVELLED ASSOCIATED ACTIVATOR OF MORPHOGENESIS, ISOFORM D"/>
    <property type="match status" value="1"/>
</dbReference>
<accession>A0ABQ7HA94</accession>
<evidence type="ECO:0000313" key="4">
    <source>
        <dbReference type="Proteomes" id="UP000815325"/>
    </source>
</evidence>
<comment type="caution">
    <text evidence="3">The sequence shown here is derived from an EMBL/GenBank/DDBJ whole genome shotgun (WGS) entry which is preliminary data.</text>
</comment>
<protein>
    <recommendedName>
        <fullName evidence="2">FH2 domain-containing protein</fullName>
    </recommendedName>
</protein>
<evidence type="ECO:0000256" key="1">
    <source>
        <dbReference type="SAM" id="MobiDB-lite"/>
    </source>
</evidence>
<proteinExistence type="predicted"/>
<dbReference type="InterPro" id="IPR015425">
    <property type="entry name" value="FH2_Formin"/>
</dbReference>
<feature type="compositionally biased region" description="Pro residues" evidence="1">
    <location>
        <begin position="71"/>
        <end position="87"/>
    </location>
</feature>